<name>A0ABV8EL51_9BACT</name>
<dbReference type="Pfam" id="PF01957">
    <property type="entry name" value="NfeD"/>
    <property type="match status" value="1"/>
</dbReference>
<dbReference type="RefSeq" id="WP_241295956.1">
    <property type="nucleotide sequence ID" value="NZ_JAKZGR010000011.1"/>
</dbReference>
<sequence>MIWMVLLTLVGIGLILILTEIFFIPGTTIIGVMGFAISAVGVIYGFSVLESNVAWLVFSMAFILNLGAIIYGFKSGVWTKFALQDTVEGRSFDGRMDGLEIGMEGIAISDLRPIGKGSFGEKILEVKSDSGYVSVGQKLIITKLDHNTIIVKS</sequence>
<feature type="transmembrane region" description="Helical" evidence="5">
    <location>
        <begin position="29"/>
        <end position="47"/>
    </location>
</feature>
<dbReference type="PANTHER" id="PTHR33507:SF3">
    <property type="entry name" value="INNER MEMBRANE PROTEIN YBBJ"/>
    <property type="match status" value="1"/>
</dbReference>
<dbReference type="InterPro" id="IPR012340">
    <property type="entry name" value="NA-bd_OB-fold"/>
</dbReference>
<proteinExistence type="predicted"/>
<evidence type="ECO:0000256" key="4">
    <source>
        <dbReference type="ARBA" id="ARBA00023136"/>
    </source>
</evidence>
<protein>
    <submittedName>
        <fullName evidence="7">NfeD family protein</fullName>
    </submittedName>
</protein>
<keyword evidence="2 5" id="KW-0812">Transmembrane</keyword>
<organism evidence="7 8">
    <name type="scientific">Belliella kenyensis</name>
    <dbReference type="NCBI Taxonomy" id="1472724"/>
    <lineage>
        <taxon>Bacteria</taxon>
        <taxon>Pseudomonadati</taxon>
        <taxon>Bacteroidota</taxon>
        <taxon>Cytophagia</taxon>
        <taxon>Cytophagales</taxon>
        <taxon>Cyclobacteriaceae</taxon>
        <taxon>Belliella</taxon>
    </lineage>
</organism>
<dbReference type="InterPro" id="IPR052165">
    <property type="entry name" value="Membrane_assoc_protease"/>
</dbReference>
<feature type="transmembrane region" description="Helical" evidence="5">
    <location>
        <begin position="53"/>
        <end position="73"/>
    </location>
</feature>
<evidence type="ECO:0000256" key="1">
    <source>
        <dbReference type="ARBA" id="ARBA00004141"/>
    </source>
</evidence>
<evidence type="ECO:0000256" key="2">
    <source>
        <dbReference type="ARBA" id="ARBA00022692"/>
    </source>
</evidence>
<keyword evidence="8" id="KW-1185">Reference proteome</keyword>
<dbReference type="Gene3D" id="2.40.50.140">
    <property type="entry name" value="Nucleic acid-binding proteins"/>
    <property type="match status" value="1"/>
</dbReference>
<evidence type="ECO:0000259" key="6">
    <source>
        <dbReference type="Pfam" id="PF01957"/>
    </source>
</evidence>
<comment type="subcellular location">
    <subcellularLocation>
        <location evidence="1">Membrane</location>
        <topology evidence="1">Multi-pass membrane protein</topology>
    </subcellularLocation>
</comment>
<dbReference type="InterPro" id="IPR002810">
    <property type="entry name" value="NfeD-like_C"/>
</dbReference>
<evidence type="ECO:0000313" key="8">
    <source>
        <dbReference type="Proteomes" id="UP001595766"/>
    </source>
</evidence>
<feature type="transmembrane region" description="Helical" evidence="5">
    <location>
        <begin position="6"/>
        <end position="24"/>
    </location>
</feature>
<evidence type="ECO:0000313" key="7">
    <source>
        <dbReference type="EMBL" id="MFC3975742.1"/>
    </source>
</evidence>
<comment type="caution">
    <text evidence="7">The sequence shown here is derived from an EMBL/GenBank/DDBJ whole genome shotgun (WGS) entry which is preliminary data.</text>
</comment>
<dbReference type="EMBL" id="JBHSAV010000016">
    <property type="protein sequence ID" value="MFC3975742.1"/>
    <property type="molecule type" value="Genomic_DNA"/>
</dbReference>
<dbReference type="PANTHER" id="PTHR33507">
    <property type="entry name" value="INNER MEMBRANE PROTEIN YBBJ"/>
    <property type="match status" value="1"/>
</dbReference>
<keyword evidence="3 5" id="KW-1133">Transmembrane helix</keyword>
<accession>A0ABV8EL51</accession>
<feature type="domain" description="NfeD-like C-terminal" evidence="6">
    <location>
        <begin position="101"/>
        <end position="152"/>
    </location>
</feature>
<reference evidence="8" key="1">
    <citation type="journal article" date="2019" name="Int. J. Syst. Evol. Microbiol.">
        <title>The Global Catalogue of Microorganisms (GCM) 10K type strain sequencing project: providing services to taxonomists for standard genome sequencing and annotation.</title>
        <authorList>
            <consortium name="The Broad Institute Genomics Platform"/>
            <consortium name="The Broad Institute Genome Sequencing Center for Infectious Disease"/>
            <person name="Wu L."/>
            <person name="Ma J."/>
        </authorList>
    </citation>
    <scope>NUCLEOTIDE SEQUENCE [LARGE SCALE GENOMIC DNA]</scope>
    <source>
        <strain evidence="8">CECT 8551</strain>
    </source>
</reference>
<gene>
    <name evidence="7" type="ORF">ACFOUP_05105</name>
</gene>
<keyword evidence="4 5" id="KW-0472">Membrane</keyword>
<evidence type="ECO:0000256" key="5">
    <source>
        <dbReference type="SAM" id="Phobius"/>
    </source>
</evidence>
<dbReference type="Proteomes" id="UP001595766">
    <property type="component" value="Unassembled WGS sequence"/>
</dbReference>
<evidence type="ECO:0000256" key="3">
    <source>
        <dbReference type="ARBA" id="ARBA00022989"/>
    </source>
</evidence>